<keyword evidence="2" id="KW-1185">Reference proteome</keyword>
<dbReference type="Proteomes" id="UP000559027">
    <property type="component" value="Unassembled WGS sequence"/>
</dbReference>
<evidence type="ECO:0000313" key="2">
    <source>
        <dbReference type="Proteomes" id="UP000559027"/>
    </source>
</evidence>
<sequence length="285" mass="32053">MMGKTYAVVLSPCFWVHNSLVQLDFDLFQIRAFTPSPSSDIIARPLALHQGLISQDQSTLIFRQKEGLKLVAGAIKGHVNWLPTLVYAPTILLCLMDGSSFLTSPSSSACFWLPAFSYLPYSPRMFIGASDERDDPPPKGLCLLQTLLIYPAPVLAASATLCYYIEDLRQAWCFWRKPEPYTSIVFHHHTLSTTNYFTSHAQPADSSKPVDESELEDSESIFSMGSRMDLLHETSLDKTEESTMDNDSKGVLVEFLARKKPKMVSVARMRSLRVSLKEMYLPTNQ</sequence>
<gene>
    <name evidence="1" type="ORF">D9756_009605</name>
</gene>
<dbReference type="EMBL" id="JAACJO010000019">
    <property type="protein sequence ID" value="KAF5348459.1"/>
    <property type="molecule type" value="Genomic_DNA"/>
</dbReference>
<name>A0A8H5CW56_9AGAR</name>
<dbReference type="AlphaFoldDB" id="A0A8H5CW56"/>
<protein>
    <submittedName>
        <fullName evidence="1">Uncharacterized protein</fullName>
    </submittedName>
</protein>
<proteinExistence type="predicted"/>
<evidence type="ECO:0000313" key="1">
    <source>
        <dbReference type="EMBL" id="KAF5348459.1"/>
    </source>
</evidence>
<comment type="caution">
    <text evidence="1">The sequence shown here is derived from an EMBL/GenBank/DDBJ whole genome shotgun (WGS) entry which is preliminary data.</text>
</comment>
<reference evidence="1 2" key="1">
    <citation type="journal article" date="2020" name="ISME J.">
        <title>Uncovering the hidden diversity of litter-decomposition mechanisms in mushroom-forming fungi.</title>
        <authorList>
            <person name="Floudas D."/>
            <person name="Bentzer J."/>
            <person name="Ahren D."/>
            <person name="Johansson T."/>
            <person name="Persson P."/>
            <person name="Tunlid A."/>
        </authorList>
    </citation>
    <scope>NUCLEOTIDE SEQUENCE [LARGE SCALE GENOMIC DNA]</scope>
    <source>
        <strain evidence="1 2">CBS 146.42</strain>
    </source>
</reference>
<accession>A0A8H5CW56</accession>
<organism evidence="1 2">
    <name type="scientific">Leucocoprinus leucothites</name>
    <dbReference type="NCBI Taxonomy" id="201217"/>
    <lineage>
        <taxon>Eukaryota</taxon>
        <taxon>Fungi</taxon>
        <taxon>Dikarya</taxon>
        <taxon>Basidiomycota</taxon>
        <taxon>Agaricomycotina</taxon>
        <taxon>Agaricomycetes</taxon>
        <taxon>Agaricomycetidae</taxon>
        <taxon>Agaricales</taxon>
        <taxon>Agaricineae</taxon>
        <taxon>Agaricaceae</taxon>
        <taxon>Leucocoprinus</taxon>
    </lineage>
</organism>